<reference evidence="3 4" key="1">
    <citation type="journal article" date="2010" name="Science">
        <title>Genomic comparison of the ants Camponotus floridanus and Harpegnathos saltator.</title>
        <authorList>
            <person name="Bonasio R."/>
            <person name="Zhang G."/>
            <person name="Ye C."/>
            <person name="Mutti N.S."/>
            <person name="Fang X."/>
            <person name="Qin N."/>
            <person name="Donahue G."/>
            <person name="Yang P."/>
            <person name="Li Q."/>
            <person name="Li C."/>
            <person name="Zhang P."/>
            <person name="Huang Z."/>
            <person name="Berger S.L."/>
            <person name="Reinberg D."/>
            <person name="Wang J."/>
            <person name="Liebig J."/>
        </authorList>
    </citation>
    <scope>NUCLEOTIDE SEQUENCE [LARGE SCALE GENOMIC DNA]</scope>
    <source>
        <strain evidence="4">C129</strain>
    </source>
</reference>
<dbReference type="GO" id="GO:0034551">
    <property type="term" value="P:mitochondrial respiratory chain complex III assembly"/>
    <property type="evidence" value="ECO:0007669"/>
    <property type="project" value="TreeGrafter"/>
</dbReference>
<dbReference type="InterPro" id="IPR007129">
    <property type="entry name" value="Ubiqinol_cyt_c_chaperone_CPB3"/>
</dbReference>
<evidence type="ECO:0000313" key="4">
    <source>
        <dbReference type="Proteomes" id="UP000000311"/>
    </source>
</evidence>
<dbReference type="GO" id="GO:0005739">
    <property type="term" value="C:mitochondrion"/>
    <property type="evidence" value="ECO:0007669"/>
    <property type="project" value="TreeGrafter"/>
</dbReference>
<dbReference type="PANTHER" id="PTHR12184:SF1">
    <property type="entry name" value="UBIQUINOL-CYTOCHROME-C REDUCTASE COMPLEX ASSEMBLY FACTOR 1"/>
    <property type="match status" value="1"/>
</dbReference>
<organism evidence="4">
    <name type="scientific">Camponotus floridanus</name>
    <name type="common">Florida carpenter ant</name>
    <dbReference type="NCBI Taxonomy" id="104421"/>
    <lineage>
        <taxon>Eukaryota</taxon>
        <taxon>Metazoa</taxon>
        <taxon>Ecdysozoa</taxon>
        <taxon>Arthropoda</taxon>
        <taxon>Hexapoda</taxon>
        <taxon>Insecta</taxon>
        <taxon>Pterygota</taxon>
        <taxon>Neoptera</taxon>
        <taxon>Endopterygota</taxon>
        <taxon>Hymenoptera</taxon>
        <taxon>Apocrita</taxon>
        <taxon>Aculeata</taxon>
        <taxon>Formicoidea</taxon>
        <taxon>Formicidae</taxon>
        <taxon>Formicinae</taxon>
        <taxon>Camponotus</taxon>
    </lineage>
</organism>
<feature type="non-terminal residue" evidence="3">
    <location>
        <position position="1"/>
    </location>
</feature>
<protein>
    <submittedName>
        <fullName evidence="3">Ubiquinol-cytochrome c reductase complex chaperone CBP3-like protein</fullName>
    </submittedName>
</protein>
<sequence length="176" mass="20752">RYMALGSLVYEHVMAQVDYPFFYKHFNMADTFFSWFLVTELHLWMIMVRYMAEGNAGRLVRNSAVNSLWEDTKARAMNLGKIREKLRNKQIQELSQQFNAAIIGYDEGIQSNDKVLAAALWRRFFHLECNNPEHVETLIIYVRKQISLFDNLPSHEILRKPVLKLIDIKDICKPQN</sequence>
<feature type="domain" description="Ubiquinol-cytochrome c chaperone" evidence="2">
    <location>
        <begin position="24"/>
        <end position="160"/>
    </location>
</feature>
<dbReference type="EMBL" id="GL437912">
    <property type="protein sequence ID" value="EFN69909.1"/>
    <property type="molecule type" value="Genomic_DNA"/>
</dbReference>
<dbReference type="AlphaFoldDB" id="E2A9I5"/>
<dbReference type="OMA" id="ISHQFNA"/>
<dbReference type="Pfam" id="PF03981">
    <property type="entry name" value="Ubiq_cyt_C_chap"/>
    <property type="match status" value="1"/>
</dbReference>
<dbReference type="STRING" id="104421.E2A9I5"/>
<dbReference type="OrthoDB" id="4007at2759"/>
<dbReference type="InParanoid" id="E2A9I5"/>
<proteinExistence type="inferred from homology"/>
<evidence type="ECO:0000313" key="3">
    <source>
        <dbReference type="EMBL" id="EFN69909.1"/>
    </source>
</evidence>
<evidence type="ECO:0000259" key="2">
    <source>
        <dbReference type="Pfam" id="PF03981"/>
    </source>
</evidence>
<dbReference type="Proteomes" id="UP000000311">
    <property type="component" value="Unassembled WGS sequence"/>
</dbReference>
<name>E2A9I5_CAMFO</name>
<keyword evidence="4" id="KW-1185">Reference proteome</keyword>
<dbReference type="InterPro" id="IPR021150">
    <property type="entry name" value="Ubiq_cyt_c_chap"/>
</dbReference>
<accession>E2A9I5</accession>
<dbReference type="FunCoup" id="E2A9I5">
    <property type="interactions" value="658"/>
</dbReference>
<comment type="similarity">
    <text evidence="1">Belongs to the CBP3 family.</text>
</comment>
<dbReference type="PANTHER" id="PTHR12184">
    <property type="entry name" value="UBIQUINOL-CYTOCHROME C REDUCTASE COMPLEX ASSEMBLY FACTOR 1 FAMILY MEMBER"/>
    <property type="match status" value="1"/>
</dbReference>
<evidence type="ECO:0000256" key="1">
    <source>
        <dbReference type="ARBA" id="ARBA00006407"/>
    </source>
</evidence>
<gene>
    <name evidence="3" type="ORF">EAG_13594</name>
</gene>